<dbReference type="InterPro" id="IPR015510">
    <property type="entry name" value="PGRP"/>
</dbReference>
<evidence type="ECO:0000313" key="6">
    <source>
        <dbReference type="RefSeq" id="XP_036370400.1"/>
    </source>
</evidence>
<evidence type="ECO:0000313" key="5">
    <source>
        <dbReference type="Proteomes" id="UP000515154"/>
    </source>
</evidence>
<dbReference type="GO" id="GO:0002376">
    <property type="term" value="P:immune system process"/>
    <property type="evidence" value="ECO:0007669"/>
    <property type="project" value="UniProtKB-KW"/>
</dbReference>
<dbReference type="SMART" id="SM00644">
    <property type="entry name" value="Ami_2"/>
    <property type="match status" value="2"/>
</dbReference>
<keyword evidence="5" id="KW-1185">Reference proteome</keyword>
<proteinExistence type="inferred from homology"/>
<dbReference type="SMART" id="SM00701">
    <property type="entry name" value="PGRP"/>
    <property type="match status" value="2"/>
</dbReference>
<dbReference type="Gene3D" id="3.40.80.10">
    <property type="entry name" value="Peptidoglycan recognition protein-like"/>
    <property type="match status" value="2"/>
</dbReference>
<dbReference type="AlphaFoldDB" id="A0A7E6FS38"/>
<reference evidence="6" key="1">
    <citation type="submission" date="2025-08" db="UniProtKB">
        <authorList>
            <consortium name="RefSeq"/>
        </authorList>
    </citation>
    <scope>IDENTIFICATION</scope>
</reference>
<protein>
    <submittedName>
        <fullName evidence="6">Peptidoglycan recognition protein 3</fullName>
    </submittedName>
</protein>
<dbReference type="PANTHER" id="PTHR11022">
    <property type="entry name" value="PEPTIDOGLYCAN RECOGNITION PROTEIN"/>
    <property type="match status" value="1"/>
</dbReference>
<name>A0A7E6FS38_9MOLL</name>
<dbReference type="SMR" id="A0A7E6FS38"/>
<evidence type="ECO:0000259" key="3">
    <source>
        <dbReference type="SMART" id="SM00644"/>
    </source>
</evidence>
<accession>A0A7E6FS38</accession>
<keyword evidence="2" id="KW-0391">Immunity</keyword>
<dbReference type="InterPro" id="IPR006619">
    <property type="entry name" value="PGRP_domain_met/bac"/>
</dbReference>
<dbReference type="GO" id="GO:0008745">
    <property type="term" value="F:N-acetylmuramoyl-L-alanine amidase activity"/>
    <property type="evidence" value="ECO:0007669"/>
    <property type="project" value="InterPro"/>
</dbReference>
<comment type="similarity">
    <text evidence="1">Belongs to the N-acetylmuramoyl-L-alanine amidase 2 family.</text>
</comment>
<dbReference type="CDD" id="cd06583">
    <property type="entry name" value="PGRP"/>
    <property type="match status" value="2"/>
</dbReference>
<feature type="domain" description="N-acetylmuramoyl-L-alanine amidase" evidence="3">
    <location>
        <begin position="161"/>
        <end position="297"/>
    </location>
</feature>
<dbReference type="PANTHER" id="PTHR11022:SF41">
    <property type="entry name" value="PEPTIDOGLYCAN-RECOGNITION PROTEIN LC-RELATED"/>
    <property type="match status" value="1"/>
</dbReference>
<feature type="domain" description="Peptidoglycan recognition protein family" evidence="4">
    <location>
        <begin position="317"/>
        <end position="459"/>
    </location>
</feature>
<evidence type="ECO:0000256" key="1">
    <source>
        <dbReference type="ARBA" id="ARBA00007553"/>
    </source>
</evidence>
<dbReference type="RefSeq" id="XP_036370400.1">
    <property type="nucleotide sequence ID" value="XM_036514507.1"/>
</dbReference>
<evidence type="ECO:0000256" key="2">
    <source>
        <dbReference type="ARBA" id="ARBA00022859"/>
    </source>
</evidence>
<dbReference type="FunFam" id="3.40.80.10:FF:000001">
    <property type="entry name" value="Peptidoglycan recognition protein 1"/>
    <property type="match status" value="2"/>
</dbReference>
<dbReference type="GO" id="GO:0009253">
    <property type="term" value="P:peptidoglycan catabolic process"/>
    <property type="evidence" value="ECO:0007669"/>
    <property type="project" value="InterPro"/>
</dbReference>
<dbReference type="GO" id="GO:0008270">
    <property type="term" value="F:zinc ion binding"/>
    <property type="evidence" value="ECO:0007669"/>
    <property type="project" value="InterPro"/>
</dbReference>
<dbReference type="SUPFAM" id="SSF55846">
    <property type="entry name" value="N-acetylmuramoyl-L-alanine amidase-like"/>
    <property type="match status" value="2"/>
</dbReference>
<dbReference type="KEGG" id="osn:115225723"/>
<gene>
    <name evidence="6" type="primary">LOC115225723</name>
</gene>
<evidence type="ECO:0000259" key="4">
    <source>
        <dbReference type="SMART" id="SM00701"/>
    </source>
</evidence>
<dbReference type="Proteomes" id="UP000515154">
    <property type="component" value="Linkage group LG28"/>
</dbReference>
<feature type="domain" description="N-acetylmuramoyl-L-alanine amidase" evidence="3">
    <location>
        <begin position="328"/>
        <end position="465"/>
    </location>
</feature>
<dbReference type="Pfam" id="PF01510">
    <property type="entry name" value="Amidase_2"/>
    <property type="match status" value="2"/>
</dbReference>
<sequence length="481" mass="54203">MRVFVRLSQHINSKPHFSLHNNPVGSTETTNQARTTLSKMTTNSRQFLLPSILLVLAFMAKPSDAFTGECVCVQAKTIAARWSPDTNNVTYGFILNKGECFKFLSSSYSYTLALQENKGKLIIPRVDLKSMKCPPKQEDTVLRYNALCPSIRSRAEWKARKPKSVTKLRVPVEYFIVHHSEGRNCSTTAGCDKLVKGIQNFHMDTRGWADIAYNFLIGGNGEVYEGRGWTVQGTHTKRYNSKSIGICMLGSFQKYVPTPLAMESLKKMINCSLYKGQIIPNYTLAGHRDLGNTDCPGTALYNVIKKWPHFIKKIMYPIIRNRTEWGARKPKSVTQLKVPVEYFVVHHSATGSCTTTEDCDKLVRSIQSNHMDKRDFVNIGYNFLIGGNGVVYEGRGWSVEGAHTKHYNSKSIGICLLGNFMNEEPTTEAIESLKEMIKCSLNKGQISDNYILVGHRNLGDTECPGSDLYNIIKEWPHFIKS</sequence>
<feature type="domain" description="Peptidoglycan recognition protein family" evidence="4">
    <location>
        <begin position="149"/>
        <end position="291"/>
    </location>
</feature>
<dbReference type="InterPro" id="IPR002502">
    <property type="entry name" value="Amidase_domain"/>
</dbReference>
<dbReference type="InterPro" id="IPR036505">
    <property type="entry name" value="Amidase/PGRP_sf"/>
</dbReference>
<organism evidence="5 6">
    <name type="scientific">Octopus sinensis</name>
    <name type="common">East Asian common octopus</name>
    <dbReference type="NCBI Taxonomy" id="2607531"/>
    <lineage>
        <taxon>Eukaryota</taxon>
        <taxon>Metazoa</taxon>
        <taxon>Spiralia</taxon>
        <taxon>Lophotrochozoa</taxon>
        <taxon>Mollusca</taxon>
        <taxon>Cephalopoda</taxon>
        <taxon>Coleoidea</taxon>
        <taxon>Octopodiformes</taxon>
        <taxon>Octopoda</taxon>
        <taxon>Incirrata</taxon>
        <taxon>Octopodidae</taxon>
        <taxon>Octopus</taxon>
    </lineage>
</organism>